<dbReference type="Proteomes" id="UP000011718">
    <property type="component" value="Chromosome"/>
</dbReference>
<reference evidence="1 2" key="1">
    <citation type="journal article" date="2013" name="Genome Announc.">
        <title>Complete Genome of a Methanosarcina mazei Strain Isolated from Sediment Samples from an Amazonian Flooded Area.</title>
        <authorList>
            <person name="Assis das Gracas D."/>
            <person name="Thiago Juca Ramos R."/>
            <person name="Vieira Araujo A.C."/>
            <person name="Zahlouth R."/>
            <person name="Ribeiro Carneiro A."/>
            <person name="Souza Lopes T."/>
            <person name="Azevedo Barauna R."/>
            <person name="Azevedo V."/>
            <person name="Cruz Schneider M.P."/>
            <person name="Pellizari V.H."/>
            <person name="Silva A."/>
        </authorList>
    </citation>
    <scope>NUCLEOTIDE SEQUENCE [LARGE SCALE GENOMIC DNA]</scope>
    <source>
        <strain evidence="1 2">Tuc01</strain>
    </source>
</reference>
<evidence type="ECO:0000313" key="2">
    <source>
        <dbReference type="Proteomes" id="UP000011718"/>
    </source>
</evidence>
<protein>
    <submittedName>
        <fullName evidence="1">Uncharacterized protein</fullName>
    </submittedName>
</protein>
<evidence type="ECO:0000313" key="1">
    <source>
        <dbReference type="EMBL" id="AGF95885.1"/>
    </source>
</evidence>
<dbReference type="AlphaFoldDB" id="M1Q0U3"/>
<dbReference type="KEGG" id="mmaz:MmTuc01_0449"/>
<proteinExistence type="predicted"/>
<dbReference type="HOGENOM" id="CLU_2968484_0_0_2"/>
<gene>
    <name evidence="1" type="ORF">MmTuc01_0449</name>
</gene>
<sequence>MFIYYLISFFLLFLAGWCNCIRSNRKTVLIPDILRSCSNPIFPGHIYISKLFYYPNLF</sequence>
<organism evidence="1 2">
    <name type="scientific">Methanosarcina mazei Tuc01</name>
    <dbReference type="NCBI Taxonomy" id="1236903"/>
    <lineage>
        <taxon>Archaea</taxon>
        <taxon>Methanobacteriati</taxon>
        <taxon>Methanobacteriota</taxon>
        <taxon>Stenosarchaea group</taxon>
        <taxon>Methanomicrobia</taxon>
        <taxon>Methanosarcinales</taxon>
        <taxon>Methanosarcinaceae</taxon>
        <taxon>Methanosarcina</taxon>
    </lineage>
</organism>
<name>M1Q0U3_METMZ</name>
<dbReference type="EMBL" id="CP004144">
    <property type="protein sequence ID" value="AGF95885.1"/>
    <property type="molecule type" value="Genomic_DNA"/>
</dbReference>
<dbReference type="BioCyc" id="MMAZ1236903:G139K-436-MONOMER"/>
<accession>M1Q0U3</accession>